<evidence type="ECO:0000313" key="2">
    <source>
        <dbReference type="Proteomes" id="UP001497392"/>
    </source>
</evidence>
<dbReference type="EMBL" id="CAXHTA020000018">
    <property type="protein sequence ID" value="CAL5228353.1"/>
    <property type="molecule type" value="Genomic_DNA"/>
</dbReference>
<organism evidence="1 2">
    <name type="scientific">Coccomyxa viridis</name>
    <dbReference type="NCBI Taxonomy" id="1274662"/>
    <lineage>
        <taxon>Eukaryota</taxon>
        <taxon>Viridiplantae</taxon>
        <taxon>Chlorophyta</taxon>
        <taxon>core chlorophytes</taxon>
        <taxon>Trebouxiophyceae</taxon>
        <taxon>Trebouxiophyceae incertae sedis</taxon>
        <taxon>Coccomyxaceae</taxon>
        <taxon>Coccomyxa</taxon>
    </lineage>
</organism>
<dbReference type="Proteomes" id="UP001497392">
    <property type="component" value="Unassembled WGS sequence"/>
</dbReference>
<keyword evidence="2" id="KW-1185">Reference proteome</keyword>
<name>A0ABP1GDP9_9CHLO</name>
<sequence>MTEQKTPSPFCQVIGPGIVSWNITEAKLARSPDERGIASWEEVKACAVDVPASSIDEKLKQLRASVSCLEGSMGELEAEQGRLRASSRKLHAAAQVKQCETKKLVDELRREARMSKYLSSVVHREEAAASLQALQQYGRAKALACTRISSRVPDGNDRKKIAVRFGSHFMSSLAPGALSAAMPAPGSPADVLRRGMRWADRSFIMEAIDSLESEAVREGARSAYMAFSHCASWEAELRRVEDMLAAPGL</sequence>
<comment type="caution">
    <text evidence="1">The sequence shown here is derived from an EMBL/GenBank/DDBJ whole genome shotgun (WGS) entry which is preliminary data.</text>
</comment>
<protein>
    <submittedName>
        <fullName evidence="1">G11469 protein</fullName>
    </submittedName>
</protein>
<accession>A0ABP1GDP9</accession>
<reference evidence="1 2" key="1">
    <citation type="submission" date="2024-06" db="EMBL/GenBank/DDBJ databases">
        <authorList>
            <person name="Kraege A."/>
            <person name="Thomma B."/>
        </authorList>
    </citation>
    <scope>NUCLEOTIDE SEQUENCE [LARGE SCALE GENOMIC DNA]</scope>
</reference>
<evidence type="ECO:0000313" key="1">
    <source>
        <dbReference type="EMBL" id="CAL5228353.1"/>
    </source>
</evidence>
<gene>
    <name evidence="1" type="primary">g11469</name>
    <name evidence="1" type="ORF">VP750_LOCUS10259</name>
</gene>
<proteinExistence type="predicted"/>